<proteinExistence type="predicted"/>
<dbReference type="EMBL" id="KN846974">
    <property type="protein sequence ID" value="KIW76893.1"/>
    <property type="molecule type" value="Genomic_DNA"/>
</dbReference>
<dbReference type="Proteomes" id="UP000053029">
    <property type="component" value="Unassembled WGS sequence"/>
</dbReference>
<feature type="region of interest" description="Disordered" evidence="1">
    <location>
        <begin position="130"/>
        <end position="164"/>
    </location>
</feature>
<dbReference type="AlphaFoldDB" id="A0A0D2G883"/>
<evidence type="ECO:0000313" key="3">
    <source>
        <dbReference type="Proteomes" id="UP000053029"/>
    </source>
</evidence>
<dbReference type="SUPFAM" id="SSF50129">
    <property type="entry name" value="GroES-like"/>
    <property type="match status" value="1"/>
</dbReference>
<organism evidence="2 3">
    <name type="scientific">Fonsecaea pedrosoi CBS 271.37</name>
    <dbReference type="NCBI Taxonomy" id="1442368"/>
    <lineage>
        <taxon>Eukaryota</taxon>
        <taxon>Fungi</taxon>
        <taxon>Dikarya</taxon>
        <taxon>Ascomycota</taxon>
        <taxon>Pezizomycotina</taxon>
        <taxon>Eurotiomycetes</taxon>
        <taxon>Chaetothyriomycetidae</taxon>
        <taxon>Chaetothyriales</taxon>
        <taxon>Herpotrichiellaceae</taxon>
        <taxon>Fonsecaea</taxon>
    </lineage>
</organism>
<dbReference type="InterPro" id="IPR011032">
    <property type="entry name" value="GroES-like_sf"/>
</dbReference>
<evidence type="ECO:0000313" key="2">
    <source>
        <dbReference type="EMBL" id="KIW76893.1"/>
    </source>
</evidence>
<gene>
    <name evidence="2" type="ORF">Z517_09337</name>
</gene>
<protein>
    <submittedName>
        <fullName evidence="2">Unplaced genomic scaffold supercont1.6, whole genome shotgun sequence</fullName>
    </submittedName>
</protein>
<dbReference type="GeneID" id="25308827"/>
<evidence type="ECO:0000256" key="1">
    <source>
        <dbReference type="SAM" id="MobiDB-lite"/>
    </source>
</evidence>
<dbReference type="HOGENOM" id="CLU_1503473_0_0_1"/>
<dbReference type="Gene3D" id="3.90.180.10">
    <property type="entry name" value="Medium-chain alcohol dehydrogenases, catalytic domain"/>
    <property type="match status" value="1"/>
</dbReference>
<keyword evidence="3" id="KW-1185">Reference proteome</keyword>
<dbReference type="VEuPathDB" id="FungiDB:Z517_09337"/>
<dbReference type="Gene3D" id="3.40.50.720">
    <property type="entry name" value="NAD(P)-binding Rossmann-like Domain"/>
    <property type="match status" value="1"/>
</dbReference>
<accession>A0A0D2G883</accession>
<sequence length="179" mass="19236">MTDEVVQVGEGVVSFTEGEWAIAPVSLDIVYGPVRDGASSLRGIEDGVLRQYLTLPAGSAIRLPKSNLGPNEWAATVTTGYTVWNAFYDFTPLTTPGHSPRLRPHPSDLQPPGLRHFSLGHTPLLAPMEPQADGSYSHIPHPQHSGPTISDIVSGAERKPPVPQLPKIGVAEMIHLLTI</sequence>
<dbReference type="STRING" id="1442368.A0A0D2G883"/>
<reference evidence="2 3" key="1">
    <citation type="submission" date="2015-01" db="EMBL/GenBank/DDBJ databases">
        <title>The Genome Sequence of Fonsecaea pedrosoi CBS 271.37.</title>
        <authorList>
            <consortium name="The Broad Institute Genomics Platform"/>
            <person name="Cuomo C."/>
            <person name="de Hoog S."/>
            <person name="Gorbushina A."/>
            <person name="Stielow B."/>
            <person name="Teixiera M."/>
            <person name="Abouelleil A."/>
            <person name="Chapman S.B."/>
            <person name="Priest M."/>
            <person name="Young S.K."/>
            <person name="Wortman J."/>
            <person name="Nusbaum C."/>
            <person name="Birren B."/>
        </authorList>
    </citation>
    <scope>NUCLEOTIDE SEQUENCE [LARGE SCALE GENOMIC DNA]</scope>
    <source>
        <strain evidence="2 3">CBS 271.37</strain>
    </source>
</reference>
<name>A0A0D2G883_9EURO</name>
<dbReference type="RefSeq" id="XP_013280701.1">
    <property type="nucleotide sequence ID" value="XM_013425247.1"/>
</dbReference>